<name>A0A2N5SUR8_9BASI</name>
<dbReference type="GO" id="GO:0003689">
    <property type="term" value="F:DNA clamp loader activity"/>
    <property type="evidence" value="ECO:0007669"/>
    <property type="project" value="InterPro"/>
</dbReference>
<keyword evidence="7" id="KW-0547">Nucleotide-binding</keyword>
<dbReference type="GO" id="GO:0006271">
    <property type="term" value="P:DNA strand elongation involved in DNA replication"/>
    <property type="evidence" value="ECO:0007669"/>
    <property type="project" value="UniProtKB-ARBA"/>
</dbReference>
<dbReference type="InterPro" id="IPR003959">
    <property type="entry name" value="ATPase_AAA_core"/>
</dbReference>
<dbReference type="SUPFAM" id="SSF48019">
    <property type="entry name" value="post-AAA+ oligomerization domain-like"/>
    <property type="match status" value="1"/>
</dbReference>
<dbReference type="Gene3D" id="3.40.50.10190">
    <property type="entry name" value="BRCT domain"/>
    <property type="match status" value="1"/>
</dbReference>
<dbReference type="InterPro" id="IPR029026">
    <property type="entry name" value="tRNA_m1G_MTases_N"/>
</dbReference>
<keyword evidence="9" id="KW-0238">DNA-binding</keyword>
<dbReference type="InterPro" id="IPR008921">
    <property type="entry name" value="DNA_pol3_clamp-load_cplx_C"/>
</dbReference>
<accession>A0A2N5SUR8</accession>
<dbReference type="OrthoDB" id="446168at2759"/>
<dbReference type="InterPro" id="IPR036420">
    <property type="entry name" value="BRCT_dom_sf"/>
</dbReference>
<comment type="similarity">
    <text evidence="2">Belongs to the activator 1 large subunit family.</text>
</comment>
<keyword evidence="8" id="KW-0067">ATP-binding</keyword>
<evidence type="ECO:0000256" key="11">
    <source>
        <dbReference type="SAM" id="MobiDB-lite"/>
    </source>
</evidence>
<dbReference type="InterPro" id="IPR029028">
    <property type="entry name" value="Alpha/beta_knot_MTases"/>
</dbReference>
<evidence type="ECO:0000256" key="7">
    <source>
        <dbReference type="ARBA" id="ARBA00022741"/>
    </source>
</evidence>
<organism evidence="13 14">
    <name type="scientific">Puccinia coronata f. sp. avenae</name>
    <dbReference type="NCBI Taxonomy" id="200324"/>
    <lineage>
        <taxon>Eukaryota</taxon>
        <taxon>Fungi</taxon>
        <taxon>Dikarya</taxon>
        <taxon>Basidiomycota</taxon>
        <taxon>Pucciniomycotina</taxon>
        <taxon>Pucciniomycetes</taxon>
        <taxon>Pucciniales</taxon>
        <taxon>Pucciniaceae</taxon>
        <taxon>Puccinia</taxon>
    </lineage>
</organism>
<dbReference type="Pfam" id="PF08519">
    <property type="entry name" value="RFC1"/>
    <property type="match status" value="1"/>
</dbReference>
<dbReference type="FunFam" id="3.40.50.300:FF:000395">
    <property type="entry name" value="Replication factor C subunit 1"/>
    <property type="match status" value="1"/>
</dbReference>
<feature type="compositionally biased region" description="Low complexity" evidence="11">
    <location>
        <begin position="53"/>
        <end position="62"/>
    </location>
</feature>
<gene>
    <name evidence="13" type="ORF">PCANC_11390</name>
</gene>
<feature type="domain" description="BRCT" evidence="12">
    <location>
        <begin position="101"/>
        <end position="191"/>
    </location>
</feature>
<dbReference type="SUPFAM" id="SSF52540">
    <property type="entry name" value="P-loop containing nucleoside triphosphate hydrolases"/>
    <property type="match status" value="1"/>
</dbReference>
<dbReference type="InterPro" id="IPR027417">
    <property type="entry name" value="P-loop_NTPase"/>
</dbReference>
<dbReference type="Proteomes" id="UP000235388">
    <property type="component" value="Unassembled WGS sequence"/>
</dbReference>
<dbReference type="Pfam" id="PF00533">
    <property type="entry name" value="BRCT"/>
    <property type="match status" value="1"/>
</dbReference>
<feature type="region of interest" description="Disordered" evidence="11">
    <location>
        <begin position="47"/>
        <end position="100"/>
    </location>
</feature>
<feature type="region of interest" description="Disordered" evidence="11">
    <location>
        <begin position="745"/>
        <end position="848"/>
    </location>
</feature>
<evidence type="ECO:0000256" key="2">
    <source>
        <dbReference type="ARBA" id="ARBA00006116"/>
    </source>
</evidence>
<evidence type="ECO:0000313" key="13">
    <source>
        <dbReference type="EMBL" id="PLW16998.1"/>
    </source>
</evidence>
<keyword evidence="14" id="KW-1185">Reference proteome</keyword>
<dbReference type="STRING" id="200324.A0A2N5SUR8"/>
<dbReference type="EMBL" id="PGCJ01000858">
    <property type="protein sequence ID" value="PLW16998.1"/>
    <property type="molecule type" value="Genomic_DNA"/>
</dbReference>
<sequence>MFSMTTKLKHPSITFQPIKLVLRFSTNLSPFNNIQYNLIFRNKPMAKRTSTEKPAASKAPASKKVKTDAEGSSSAAAKPRWFPGKERAGPSAPGSKPIPQGEENCLAGLTFVFTGELESLSREDAQALCKRYGGRVTTSPSSKTSFVVLGSDAGPKKLEMIKKHKIKTINEEEFLNMIGSKPAGEVDAKTLKKQEEEVKKVEQVAKSLGPPKGSTSEKKSTGQLWTVKYAPKNLADLCGNKTQIDKVQAWLRDWPKSRRSNFTKPGKEGLGMYRCVVLSGPPGVGKTSAAHLVAKAEGYEVIEMNASDTRSKKLLETGFKDIVGNSSIAGFLETATERSDKLVLIMDEVDGMSAGDRGGVGALNALIKKSQIPIIAIANDMSLPKMKPLKATTLSLIFRRPNVNMIRSRMMSIAFREGMKIPPNAIDQLVAGSQSDIRQIINMLSTWKVGNSEQGPSKTMNFDQALQLTSANEKDAIMSPWVLMGKLFAPQTWSQMSSMSFIDKCNLYFHDHDMLPLFVQDGYVKHDYGQARALAGQEKMAKKMELLSLAADSIADGDLVDRMIHGPQHHWSLMPLHAVFSVVRPAYYCHGPSTSGDFGGFSFPSWFGKNSTQGKLSRMMGEIHGRMRMKISGDKRETLMNYLPVLYPRLLDPLVDHDGAAGGDRVDQVIGLMDDYYLTKEEWDNLVEVMAIGKSSEEVLKKIPSATKSAFTRKYNKGSHPIPFQKEVIGAAVSKKIKSDVVPDVEEVAELDAEEEEEVEDDDEEDTTDISKDKLIKAKKPGRASTSGGGVKSKSAAAPKPSGSKSAAPKKTTAKKTVKKYMADNTSTETSRSAPKKRRRKSSGKCRAAMKLLVRQSTAKLLTEATTEDEDEGQGRKEEATTTTHDLTAEFARVHKPHKPSANVTSTKGRQYTVSVALPGSIVNNAQTWELKTALVGQIARACAIFSVNEIIIFDESLPENDPSVKPPSSTTYGRSKYRAPADQLDPEAEEDPPFNPSHFVARILEYLECPQYLRKSLFPLHPDLRLAGLLPPLDLPHHFRKDHETPWREGCILPAEKIDNYVAGGGHHPKRKLKKTEERKTVWADVGLAEPVQVLVDQQVSLPDWTRVTVQMPIGEGKLARLISPRLPTQTTGIYWGYSIRLASSISKVFTETPYAHEGGYDLTIGTSERGENVDDVVDGIGGEFKHMLLVLGGLSGLELSIATDETLEPRLTAADAPLLFDYWLNTLPFQGSRTVRTEEALLVSLGALRRLLFRS</sequence>
<dbReference type="GO" id="GO:0016887">
    <property type="term" value="F:ATP hydrolysis activity"/>
    <property type="evidence" value="ECO:0007669"/>
    <property type="project" value="InterPro"/>
</dbReference>
<dbReference type="Gene3D" id="3.40.50.300">
    <property type="entry name" value="P-loop containing nucleotide triphosphate hydrolases"/>
    <property type="match status" value="1"/>
</dbReference>
<evidence type="ECO:0000256" key="1">
    <source>
        <dbReference type="ARBA" id="ARBA00004123"/>
    </source>
</evidence>
<evidence type="ECO:0000256" key="8">
    <source>
        <dbReference type="ARBA" id="ARBA00022840"/>
    </source>
</evidence>
<dbReference type="PANTHER" id="PTHR23389">
    <property type="entry name" value="CHROMOSOME TRANSMISSION FIDELITY FACTOR 18"/>
    <property type="match status" value="1"/>
</dbReference>
<reference evidence="13 14" key="1">
    <citation type="submission" date="2017-11" db="EMBL/GenBank/DDBJ databases">
        <title>De novo assembly and phasing of dikaryotic genomes from two isolates of Puccinia coronata f. sp. avenae, the causal agent of oat crown rust.</title>
        <authorList>
            <person name="Miller M.E."/>
            <person name="Zhang Y."/>
            <person name="Omidvar V."/>
            <person name="Sperschneider J."/>
            <person name="Schwessinger B."/>
            <person name="Raley C."/>
            <person name="Palmer J.M."/>
            <person name="Garnica D."/>
            <person name="Upadhyaya N."/>
            <person name="Rathjen J."/>
            <person name="Taylor J.M."/>
            <person name="Park R.F."/>
            <person name="Dodds P.N."/>
            <person name="Hirsch C.D."/>
            <person name="Kianian S.F."/>
            <person name="Figueroa M."/>
        </authorList>
    </citation>
    <scope>NUCLEOTIDE SEQUENCE [LARGE SCALE GENOMIC DNA]</scope>
    <source>
        <strain evidence="13">12NC29</strain>
    </source>
</reference>
<dbReference type="CDD" id="cd18140">
    <property type="entry name" value="HLD_clamp_RFC"/>
    <property type="match status" value="1"/>
</dbReference>
<proteinExistence type="inferred from homology"/>
<comment type="caution">
    <text evidence="13">The sequence shown here is derived from an EMBL/GenBank/DDBJ whole genome shotgun (WGS) entry which is preliminary data.</text>
</comment>
<dbReference type="InterPro" id="IPR003750">
    <property type="entry name" value="Put_MeTrfase-C9orf114-like"/>
</dbReference>
<dbReference type="InterPro" id="IPR047854">
    <property type="entry name" value="RFC_lid"/>
</dbReference>
<dbReference type="SMART" id="SM00292">
    <property type="entry name" value="BRCT"/>
    <property type="match status" value="1"/>
</dbReference>
<keyword evidence="5" id="KW-0597">Phosphoprotein</keyword>
<dbReference type="FunFam" id="1.20.272.10:FF:000005">
    <property type="entry name" value="Replication factor C subunit 1"/>
    <property type="match status" value="1"/>
</dbReference>
<dbReference type="AlphaFoldDB" id="A0A2N5SUR8"/>
<dbReference type="InterPro" id="IPR013725">
    <property type="entry name" value="DNA_replication_fac_RFC1_C"/>
</dbReference>
<dbReference type="GO" id="GO:0005634">
    <property type="term" value="C:nucleus"/>
    <property type="evidence" value="ECO:0007669"/>
    <property type="project" value="UniProtKB-SubCell"/>
</dbReference>
<dbReference type="InterPro" id="IPR003593">
    <property type="entry name" value="AAA+_ATPase"/>
</dbReference>
<feature type="compositionally biased region" description="Acidic residues" evidence="11">
    <location>
        <begin position="745"/>
        <end position="768"/>
    </location>
</feature>
<dbReference type="FunFam" id="3.40.50.10190:FF:000001">
    <property type="entry name" value="Replication factor C subunit 1"/>
    <property type="match status" value="1"/>
</dbReference>
<dbReference type="CDD" id="cd18086">
    <property type="entry name" value="HsC9orf114-like"/>
    <property type="match status" value="1"/>
</dbReference>
<dbReference type="InterPro" id="IPR001357">
    <property type="entry name" value="BRCT_dom"/>
</dbReference>
<feature type="region of interest" description="Disordered" evidence="11">
    <location>
        <begin position="958"/>
        <end position="993"/>
    </location>
</feature>
<evidence type="ECO:0000256" key="6">
    <source>
        <dbReference type="ARBA" id="ARBA00022705"/>
    </source>
</evidence>
<dbReference type="SUPFAM" id="SSF52113">
    <property type="entry name" value="BRCT domain"/>
    <property type="match status" value="1"/>
</dbReference>
<comment type="subcellular location">
    <subcellularLocation>
        <location evidence="1">Nucleus</location>
    </subcellularLocation>
</comment>
<dbReference type="PANTHER" id="PTHR23389:SF6">
    <property type="entry name" value="REPLICATION FACTOR C SUBUNIT 1"/>
    <property type="match status" value="1"/>
</dbReference>
<dbReference type="Pfam" id="PF02598">
    <property type="entry name" value="Methyltrn_RNA_3"/>
    <property type="match status" value="1"/>
</dbReference>
<dbReference type="PROSITE" id="PS50172">
    <property type="entry name" value="BRCT"/>
    <property type="match status" value="1"/>
</dbReference>
<keyword evidence="6" id="KW-0235">DNA replication</keyword>
<dbReference type="GO" id="GO:0005524">
    <property type="term" value="F:ATP binding"/>
    <property type="evidence" value="ECO:0007669"/>
    <property type="project" value="UniProtKB-KW"/>
</dbReference>
<dbReference type="CDD" id="cd17752">
    <property type="entry name" value="BRCT_RFC1"/>
    <property type="match status" value="1"/>
</dbReference>
<dbReference type="Gene3D" id="1.10.8.60">
    <property type="match status" value="1"/>
</dbReference>
<feature type="region of interest" description="Disordered" evidence="11">
    <location>
        <begin position="863"/>
        <end position="883"/>
    </location>
</feature>
<evidence type="ECO:0000256" key="9">
    <source>
        <dbReference type="ARBA" id="ARBA00023125"/>
    </source>
</evidence>
<dbReference type="SMART" id="SM00382">
    <property type="entry name" value="AAA"/>
    <property type="match status" value="1"/>
</dbReference>
<evidence type="ECO:0000256" key="10">
    <source>
        <dbReference type="ARBA" id="ARBA00023242"/>
    </source>
</evidence>
<dbReference type="FunFam" id="1.10.8.60:FF:000021">
    <property type="entry name" value="Replication factor C subunit 1"/>
    <property type="match status" value="1"/>
</dbReference>
<keyword evidence="10" id="KW-0539">Nucleus</keyword>
<dbReference type="CDD" id="cd00009">
    <property type="entry name" value="AAA"/>
    <property type="match status" value="1"/>
</dbReference>
<protein>
    <recommendedName>
        <fullName evidence="4">Replication factor C subunit 1</fullName>
    </recommendedName>
</protein>
<comment type="similarity">
    <text evidence="3">Belongs to the class IV-like SAM-binding methyltransferase superfamily.</text>
</comment>
<evidence type="ECO:0000256" key="3">
    <source>
        <dbReference type="ARBA" id="ARBA00009841"/>
    </source>
</evidence>
<evidence type="ECO:0000313" key="14">
    <source>
        <dbReference type="Proteomes" id="UP000235388"/>
    </source>
</evidence>
<dbReference type="Pfam" id="PF25361">
    <property type="entry name" value="AAA_lid_RFC1"/>
    <property type="match status" value="1"/>
</dbReference>
<dbReference type="GO" id="GO:0005663">
    <property type="term" value="C:DNA replication factor C complex"/>
    <property type="evidence" value="ECO:0007669"/>
    <property type="project" value="InterPro"/>
</dbReference>
<dbReference type="Pfam" id="PF00004">
    <property type="entry name" value="AAA"/>
    <property type="match status" value="1"/>
</dbReference>
<evidence type="ECO:0000256" key="5">
    <source>
        <dbReference type="ARBA" id="ARBA00022553"/>
    </source>
</evidence>
<evidence type="ECO:0000256" key="4">
    <source>
        <dbReference type="ARBA" id="ARBA00020401"/>
    </source>
</evidence>
<feature type="compositionally biased region" description="Basic residues" evidence="11">
    <location>
        <begin position="834"/>
        <end position="844"/>
    </location>
</feature>
<feature type="compositionally biased region" description="Low complexity" evidence="11">
    <location>
        <begin position="792"/>
        <end position="811"/>
    </location>
</feature>
<dbReference type="SUPFAM" id="SSF75217">
    <property type="entry name" value="alpha/beta knot"/>
    <property type="match status" value="1"/>
</dbReference>
<dbReference type="Gene3D" id="3.40.1280.10">
    <property type="match status" value="2"/>
</dbReference>
<dbReference type="Gene3D" id="1.20.272.10">
    <property type="match status" value="1"/>
</dbReference>
<evidence type="ECO:0000259" key="12">
    <source>
        <dbReference type="PROSITE" id="PS50172"/>
    </source>
</evidence>
<dbReference type="GO" id="GO:0003677">
    <property type="term" value="F:DNA binding"/>
    <property type="evidence" value="ECO:0007669"/>
    <property type="project" value="UniProtKB-KW"/>
</dbReference>